<sequence>MDGALANKRKNISAVEGNRDYDEALRTVAENHLRGCNSVTREMGRARKIATRRDRLDAIVGKDVDQRVPPSRAWTSARFDVAD</sequence>
<accession>A0A8S4SEI1</accession>
<organism evidence="1 2">
    <name type="scientific">Pararge aegeria aegeria</name>
    <dbReference type="NCBI Taxonomy" id="348720"/>
    <lineage>
        <taxon>Eukaryota</taxon>
        <taxon>Metazoa</taxon>
        <taxon>Ecdysozoa</taxon>
        <taxon>Arthropoda</taxon>
        <taxon>Hexapoda</taxon>
        <taxon>Insecta</taxon>
        <taxon>Pterygota</taxon>
        <taxon>Neoptera</taxon>
        <taxon>Endopterygota</taxon>
        <taxon>Lepidoptera</taxon>
        <taxon>Glossata</taxon>
        <taxon>Ditrysia</taxon>
        <taxon>Papilionoidea</taxon>
        <taxon>Nymphalidae</taxon>
        <taxon>Satyrinae</taxon>
        <taxon>Satyrini</taxon>
        <taxon>Parargina</taxon>
        <taxon>Pararge</taxon>
    </lineage>
</organism>
<protein>
    <submittedName>
        <fullName evidence="1">Jg26890 protein</fullName>
    </submittedName>
</protein>
<dbReference type="AlphaFoldDB" id="A0A8S4SEI1"/>
<gene>
    <name evidence="1" type="primary">jg26890</name>
    <name evidence="1" type="ORF">PAEG_LOCUS24177</name>
</gene>
<name>A0A8S4SEI1_9NEOP</name>
<evidence type="ECO:0000313" key="1">
    <source>
        <dbReference type="EMBL" id="CAH2262380.1"/>
    </source>
</evidence>
<dbReference type="Proteomes" id="UP000838756">
    <property type="component" value="Unassembled WGS sequence"/>
</dbReference>
<proteinExistence type="predicted"/>
<reference evidence="1" key="1">
    <citation type="submission" date="2022-03" db="EMBL/GenBank/DDBJ databases">
        <authorList>
            <person name="Lindestad O."/>
        </authorList>
    </citation>
    <scope>NUCLEOTIDE SEQUENCE</scope>
</reference>
<keyword evidence="2" id="KW-1185">Reference proteome</keyword>
<comment type="caution">
    <text evidence="1">The sequence shown here is derived from an EMBL/GenBank/DDBJ whole genome shotgun (WGS) entry which is preliminary data.</text>
</comment>
<dbReference type="EMBL" id="CAKXAJ010026211">
    <property type="protein sequence ID" value="CAH2262380.1"/>
    <property type="molecule type" value="Genomic_DNA"/>
</dbReference>
<evidence type="ECO:0000313" key="2">
    <source>
        <dbReference type="Proteomes" id="UP000838756"/>
    </source>
</evidence>